<sequence>MRRWTAYKIRPEELLENEVVDNTLIIEGKRIHRVRVLGEVKKISETSILTFELEGGVVVKDFEKRGRDIGEGDLIDVIGRIGQFEGSPYISLELYKVRNEEREKWRELRELEIEITRRYMEDEGEEPSEDYSESIIEEVYREETPKKDMVLKVIRERGSIEYEELLKTVNIDEYELDKILEELLEEGYIYEPKAGTYKMVE</sequence>
<comment type="caution">
    <text evidence="1">The sequence shown here is derived from an EMBL/GenBank/DDBJ whole genome shotgun (WGS) entry which is preliminary data.</text>
</comment>
<dbReference type="AlphaFoldDB" id="A0A832ZYM8"/>
<evidence type="ECO:0000313" key="2">
    <source>
        <dbReference type="Proteomes" id="UP000623215"/>
    </source>
</evidence>
<accession>A0A832ZYM8</accession>
<protein>
    <submittedName>
        <fullName evidence="1">Winged helix-turn-helix domain-containing protein</fullName>
    </submittedName>
</protein>
<dbReference type="InterPro" id="IPR012340">
    <property type="entry name" value="NA-bd_OB-fold"/>
</dbReference>
<dbReference type="EMBL" id="DQVW01000064">
    <property type="protein sequence ID" value="HIQ32546.1"/>
    <property type="molecule type" value="Genomic_DNA"/>
</dbReference>
<dbReference type="Gene3D" id="1.10.10.10">
    <property type="entry name" value="Winged helix-like DNA-binding domain superfamily/Winged helix DNA-binding domain"/>
    <property type="match status" value="1"/>
</dbReference>
<evidence type="ECO:0000313" key="1">
    <source>
        <dbReference type="EMBL" id="HIQ32546.1"/>
    </source>
</evidence>
<name>A0A832ZYM8_9EURY</name>
<organism evidence="1 2">
    <name type="scientific">Methanothermococcus okinawensis</name>
    <dbReference type="NCBI Taxonomy" id="155863"/>
    <lineage>
        <taxon>Archaea</taxon>
        <taxon>Methanobacteriati</taxon>
        <taxon>Methanobacteriota</taxon>
        <taxon>Methanomada group</taxon>
        <taxon>Methanococci</taxon>
        <taxon>Methanococcales</taxon>
        <taxon>Methanococcaceae</taxon>
        <taxon>Methanothermococcus</taxon>
    </lineage>
</organism>
<dbReference type="Proteomes" id="UP000623215">
    <property type="component" value="Unassembled WGS sequence"/>
</dbReference>
<dbReference type="Gene3D" id="2.40.50.140">
    <property type="entry name" value="Nucleic acid-binding proteins"/>
    <property type="match status" value="1"/>
</dbReference>
<gene>
    <name evidence="1" type="ORF">EYH55_03595</name>
</gene>
<proteinExistence type="predicted"/>
<dbReference type="InterPro" id="IPR036388">
    <property type="entry name" value="WH-like_DNA-bd_sf"/>
</dbReference>
<reference evidence="1" key="1">
    <citation type="journal article" date="2020" name="ISME J.">
        <title>Gammaproteobacteria mediating utilization of methyl-, sulfur- and petroleum organic compounds in deep ocean hydrothermal plumes.</title>
        <authorList>
            <person name="Zhou Z."/>
            <person name="Liu Y."/>
            <person name="Pan J."/>
            <person name="Cron B.R."/>
            <person name="Toner B.M."/>
            <person name="Anantharaman K."/>
            <person name="Breier J.A."/>
            <person name="Dick G.J."/>
            <person name="Li M."/>
        </authorList>
    </citation>
    <scope>NUCLEOTIDE SEQUENCE</scope>
    <source>
        <strain evidence="1">SZUA-1534</strain>
    </source>
</reference>